<protein>
    <submittedName>
        <fullName evidence="2">Uncharacterized protein</fullName>
    </submittedName>
</protein>
<dbReference type="EMBL" id="VIBQ01000033">
    <property type="protein sequence ID" value="KAB8424726.1"/>
    <property type="molecule type" value="Genomic_DNA"/>
</dbReference>
<keyword evidence="3" id="KW-1185">Reference proteome</keyword>
<comment type="caution">
    <text evidence="2">The sequence shown here is derived from an EMBL/GenBank/DDBJ whole genome shotgun (WGS) entry which is preliminary data.</text>
</comment>
<gene>
    <name evidence="2" type="ORF">FH972_024986</name>
</gene>
<dbReference type="Proteomes" id="UP000327013">
    <property type="component" value="Unassembled WGS sequence"/>
</dbReference>
<sequence>MAGETQAAGEGVSKSDLEGGDDMQGLKKTLVSLQREVASCLQKLEMGWGNKGKGIQLDQGKVENGLKDGEHKEDGSGLI</sequence>
<evidence type="ECO:0000313" key="2">
    <source>
        <dbReference type="EMBL" id="KAB8424726.1"/>
    </source>
</evidence>
<name>A0A5N6KZZ1_9ROSI</name>
<evidence type="ECO:0000256" key="1">
    <source>
        <dbReference type="SAM" id="MobiDB-lite"/>
    </source>
</evidence>
<accession>A0A5N6KZZ1</accession>
<dbReference type="AlphaFoldDB" id="A0A5N6KZZ1"/>
<organism evidence="2 3">
    <name type="scientific">Carpinus fangiana</name>
    <dbReference type="NCBI Taxonomy" id="176857"/>
    <lineage>
        <taxon>Eukaryota</taxon>
        <taxon>Viridiplantae</taxon>
        <taxon>Streptophyta</taxon>
        <taxon>Embryophyta</taxon>
        <taxon>Tracheophyta</taxon>
        <taxon>Spermatophyta</taxon>
        <taxon>Magnoliopsida</taxon>
        <taxon>eudicotyledons</taxon>
        <taxon>Gunneridae</taxon>
        <taxon>Pentapetalae</taxon>
        <taxon>rosids</taxon>
        <taxon>fabids</taxon>
        <taxon>Fagales</taxon>
        <taxon>Betulaceae</taxon>
        <taxon>Carpinus</taxon>
    </lineage>
</organism>
<feature type="compositionally biased region" description="Basic and acidic residues" evidence="1">
    <location>
        <begin position="60"/>
        <end position="79"/>
    </location>
</feature>
<reference evidence="2 3" key="1">
    <citation type="submission" date="2019-06" db="EMBL/GenBank/DDBJ databases">
        <title>A chromosomal-level reference genome of Carpinus fangiana (Coryloideae, Betulaceae).</title>
        <authorList>
            <person name="Yang X."/>
            <person name="Wang Z."/>
            <person name="Zhang L."/>
            <person name="Hao G."/>
            <person name="Liu J."/>
            <person name="Yang Y."/>
        </authorList>
    </citation>
    <scope>NUCLEOTIDE SEQUENCE [LARGE SCALE GENOMIC DNA]</scope>
    <source>
        <strain evidence="2">Cfa_2016G</strain>
        <tissue evidence="2">Leaf</tissue>
    </source>
</reference>
<evidence type="ECO:0000313" key="3">
    <source>
        <dbReference type="Proteomes" id="UP000327013"/>
    </source>
</evidence>
<feature type="region of interest" description="Disordered" evidence="1">
    <location>
        <begin position="1"/>
        <end position="23"/>
    </location>
</feature>
<proteinExistence type="predicted"/>
<feature type="region of interest" description="Disordered" evidence="1">
    <location>
        <begin position="50"/>
        <end position="79"/>
    </location>
</feature>